<dbReference type="SUPFAM" id="SSF53474">
    <property type="entry name" value="alpha/beta-Hydrolases"/>
    <property type="match status" value="1"/>
</dbReference>
<dbReference type="AlphaFoldDB" id="A0AA37LGC3"/>
<dbReference type="Pfam" id="PF01738">
    <property type="entry name" value="DLH"/>
    <property type="match status" value="1"/>
</dbReference>
<organism evidence="2 3">
    <name type="scientific">Colletotrichum spaethianum</name>
    <dbReference type="NCBI Taxonomy" id="700344"/>
    <lineage>
        <taxon>Eukaryota</taxon>
        <taxon>Fungi</taxon>
        <taxon>Dikarya</taxon>
        <taxon>Ascomycota</taxon>
        <taxon>Pezizomycotina</taxon>
        <taxon>Sordariomycetes</taxon>
        <taxon>Hypocreomycetidae</taxon>
        <taxon>Glomerellales</taxon>
        <taxon>Glomerellaceae</taxon>
        <taxon>Colletotrichum</taxon>
        <taxon>Colletotrichum spaethianum species complex</taxon>
    </lineage>
</organism>
<evidence type="ECO:0000259" key="1">
    <source>
        <dbReference type="Pfam" id="PF01738"/>
    </source>
</evidence>
<dbReference type="Gene3D" id="3.40.50.1820">
    <property type="entry name" value="alpha/beta hydrolase"/>
    <property type="match status" value="1"/>
</dbReference>
<dbReference type="GO" id="GO:0016787">
    <property type="term" value="F:hydrolase activity"/>
    <property type="evidence" value="ECO:0007669"/>
    <property type="project" value="InterPro"/>
</dbReference>
<comment type="caution">
    <text evidence="2">The sequence shown here is derived from an EMBL/GenBank/DDBJ whole genome shotgun (WGS) entry which is preliminary data.</text>
</comment>
<protein>
    <submittedName>
        <fullName evidence="2">AIM2 family protein</fullName>
    </submittedName>
</protein>
<evidence type="ECO:0000313" key="3">
    <source>
        <dbReference type="Proteomes" id="UP001055115"/>
    </source>
</evidence>
<dbReference type="InterPro" id="IPR002925">
    <property type="entry name" value="Dienelactn_hydro"/>
</dbReference>
<dbReference type="PANTHER" id="PTHR47668">
    <property type="entry name" value="DIENELACTONE HYDROLASE FAMILY PROTEIN (AFU_ORTHOLOGUE AFUA_6G01940)"/>
    <property type="match status" value="1"/>
</dbReference>
<evidence type="ECO:0000313" key="2">
    <source>
        <dbReference type="EMBL" id="GKT45869.1"/>
    </source>
</evidence>
<dbReference type="PANTHER" id="PTHR47668:SF1">
    <property type="entry name" value="DIENELACTONE HYDROLASE DOMAIN-CONTAINING PROTEIN-RELATED"/>
    <property type="match status" value="1"/>
</dbReference>
<dbReference type="Proteomes" id="UP001055115">
    <property type="component" value="Unassembled WGS sequence"/>
</dbReference>
<dbReference type="EMBL" id="BQXU01000014">
    <property type="protein sequence ID" value="GKT45869.1"/>
    <property type="molecule type" value="Genomic_DNA"/>
</dbReference>
<gene>
    <name evidence="2" type="ORF">ColSpa_06050</name>
</gene>
<sequence length="204" mass="22582">MDIFGFFPQTIQGADILALGDKNNSYRVFVPDFFEGKAADISWYPPTTEKHGEALANFFSNTGNPAKAVHRVPEIVEGIKKSSNSIENLFALGMCWGGKVITLCSGENSPFKAVAQAHPAMLDPEEAKSVTVPMCVLASKDEDSAAVSDFEANLKVQKHVQTFEDQIHGWMAARADLEDPKVSERYRQGYQTVLEFFGRQLYVL</sequence>
<dbReference type="InterPro" id="IPR029058">
    <property type="entry name" value="AB_hydrolase_fold"/>
</dbReference>
<proteinExistence type="predicted"/>
<reference evidence="2 3" key="1">
    <citation type="submission" date="2022-03" db="EMBL/GenBank/DDBJ databases">
        <title>Genome data of Colletotrichum spp.</title>
        <authorList>
            <person name="Utami Y.D."/>
            <person name="Hiruma K."/>
        </authorList>
    </citation>
    <scope>NUCLEOTIDE SEQUENCE [LARGE SCALE GENOMIC DNA]</scope>
    <source>
        <strain evidence="2 3">MAFF 239500</strain>
    </source>
</reference>
<accession>A0AA37LGC3</accession>
<feature type="domain" description="Dienelactone hydrolase" evidence="1">
    <location>
        <begin position="25"/>
        <end position="199"/>
    </location>
</feature>
<keyword evidence="3" id="KW-1185">Reference proteome</keyword>
<name>A0AA37LGC3_9PEZI</name>
<dbReference type="RefSeq" id="XP_049128219.1">
    <property type="nucleotide sequence ID" value="XM_049272262.1"/>
</dbReference>
<dbReference type="GeneID" id="73326852"/>